<gene>
    <name evidence="1" type="ORF">G4B88_008952</name>
</gene>
<dbReference type="PANTHER" id="PTHR31541">
    <property type="entry name" value="B3 DOMAIN PLANT PROTEIN-RELATED"/>
    <property type="match status" value="1"/>
</dbReference>
<keyword evidence="2" id="KW-1185">Reference proteome</keyword>
<comment type="caution">
    <text evidence="1">The sequence shown here is derived from an EMBL/GenBank/DDBJ whole genome shotgun (WGS) entry which is preliminary data.</text>
</comment>
<evidence type="ECO:0000313" key="1">
    <source>
        <dbReference type="EMBL" id="KAF4397106.1"/>
    </source>
</evidence>
<accession>A0A7J6HPA9</accession>
<proteinExistence type="predicted"/>
<organism evidence="1 2">
    <name type="scientific">Cannabis sativa</name>
    <name type="common">Hemp</name>
    <name type="synonym">Marijuana</name>
    <dbReference type="NCBI Taxonomy" id="3483"/>
    <lineage>
        <taxon>Eukaryota</taxon>
        <taxon>Viridiplantae</taxon>
        <taxon>Streptophyta</taxon>
        <taxon>Embryophyta</taxon>
        <taxon>Tracheophyta</taxon>
        <taxon>Spermatophyta</taxon>
        <taxon>Magnoliopsida</taxon>
        <taxon>eudicotyledons</taxon>
        <taxon>Gunneridae</taxon>
        <taxon>Pentapetalae</taxon>
        <taxon>rosids</taxon>
        <taxon>fabids</taxon>
        <taxon>Rosales</taxon>
        <taxon>Cannabaceae</taxon>
        <taxon>Cannabis</taxon>
    </lineage>
</organism>
<evidence type="ECO:0000313" key="2">
    <source>
        <dbReference type="Proteomes" id="UP000583929"/>
    </source>
</evidence>
<protein>
    <submittedName>
        <fullName evidence="1">Uncharacterized protein</fullName>
    </submittedName>
</protein>
<dbReference type="AlphaFoldDB" id="A0A7J6HPA9"/>
<sequence length="183" mass="20915">MSNKSSINTTKLDILAQVCIQELNKIRHHKQPNDMVENYVNTNSEERTGIIKGPDPPPPLSQAFLEKIRIMQGIDDATINDNNEEKPFLIYQKGLFAADISLHLNRLSMPLKQIKSVDFLSLKEKAMISKKNIEIRVIGPNLEEETLLLTRWKCAAVGQIVQIWFFRDINRNPCFAIVNLGFI</sequence>
<name>A0A7J6HPA9_CANSA</name>
<dbReference type="GO" id="GO:0003677">
    <property type="term" value="F:DNA binding"/>
    <property type="evidence" value="ECO:0007669"/>
    <property type="project" value="InterPro"/>
</dbReference>
<dbReference type="PANTHER" id="PTHR31541:SF25">
    <property type="entry name" value="GAMMA-GLIADIN B"/>
    <property type="match status" value="1"/>
</dbReference>
<dbReference type="Pfam" id="PF03754">
    <property type="entry name" value="At2g31720-like"/>
    <property type="match status" value="1"/>
</dbReference>
<dbReference type="EMBL" id="JAATIQ010000034">
    <property type="protein sequence ID" value="KAF4397106.1"/>
    <property type="molecule type" value="Genomic_DNA"/>
</dbReference>
<reference evidence="1 2" key="1">
    <citation type="journal article" date="2020" name="bioRxiv">
        <title>Sequence and annotation of 42 cannabis genomes reveals extensive copy number variation in cannabinoid synthesis and pathogen resistance genes.</title>
        <authorList>
            <person name="Mckernan K.J."/>
            <person name="Helbert Y."/>
            <person name="Kane L.T."/>
            <person name="Ebling H."/>
            <person name="Zhang L."/>
            <person name="Liu B."/>
            <person name="Eaton Z."/>
            <person name="Mclaughlin S."/>
            <person name="Kingan S."/>
            <person name="Baybayan P."/>
            <person name="Concepcion G."/>
            <person name="Jordan M."/>
            <person name="Riva A."/>
            <person name="Barbazuk W."/>
            <person name="Harkins T."/>
        </authorList>
    </citation>
    <scope>NUCLEOTIDE SEQUENCE [LARGE SCALE GENOMIC DNA]</scope>
    <source>
        <strain evidence="2">cv. Jamaican Lion 4</strain>
        <tissue evidence="1">Leaf</tissue>
    </source>
</reference>
<dbReference type="InterPro" id="IPR005508">
    <property type="entry name" value="At2g31720-like"/>
</dbReference>
<dbReference type="Proteomes" id="UP000583929">
    <property type="component" value="Unassembled WGS sequence"/>
</dbReference>